<evidence type="ECO:0000256" key="1">
    <source>
        <dbReference type="ARBA" id="ARBA00017146"/>
    </source>
</evidence>
<dbReference type="NCBIfam" id="TIGR02051">
    <property type="entry name" value="MerR"/>
    <property type="match status" value="1"/>
</dbReference>
<gene>
    <name evidence="12" type="ORF">MSNKSG1_03355</name>
</gene>
<evidence type="ECO:0000313" key="12">
    <source>
        <dbReference type="EMBL" id="EMP56914.1"/>
    </source>
</evidence>
<dbReference type="GO" id="GO:0003700">
    <property type="term" value="F:DNA-binding transcription factor activity"/>
    <property type="evidence" value="ECO:0007669"/>
    <property type="project" value="InterPro"/>
</dbReference>
<evidence type="ECO:0000256" key="7">
    <source>
        <dbReference type="ARBA" id="ARBA00023125"/>
    </source>
</evidence>
<keyword evidence="3" id="KW-0678">Repressor</keyword>
<evidence type="ECO:0000256" key="2">
    <source>
        <dbReference type="ARBA" id="ARBA00022466"/>
    </source>
</evidence>
<comment type="function">
    <text evidence="10">Mediates the mercuric-dependent induction of mercury resistance operon. In the absence of mercury MerR represses transcription by binding tightly to the mer operator region; when mercury is present the dimeric complex binds a single ion and becomes a potent transcriptional activator, while remaining bound to the mer site.</text>
</comment>
<proteinExistence type="predicted"/>
<dbReference type="Pfam" id="PF09278">
    <property type="entry name" value="MerR-DNA-bind"/>
    <property type="match status" value="1"/>
</dbReference>
<keyword evidence="2" id="KW-0475">Mercuric resistance</keyword>
<comment type="caution">
    <text evidence="12">The sequence shown here is derived from an EMBL/GenBank/DDBJ whole genome shotgun (WGS) entry which is preliminary data.</text>
</comment>
<dbReference type="InterPro" id="IPR009061">
    <property type="entry name" value="DNA-bd_dom_put_sf"/>
</dbReference>
<dbReference type="OrthoDB" id="9802039at2"/>
<dbReference type="Pfam" id="PF00376">
    <property type="entry name" value="MerR"/>
    <property type="match status" value="1"/>
</dbReference>
<dbReference type="PANTHER" id="PTHR30204:SF69">
    <property type="entry name" value="MERR-FAMILY TRANSCRIPTIONAL REGULATOR"/>
    <property type="match status" value="1"/>
</dbReference>
<evidence type="ECO:0000256" key="3">
    <source>
        <dbReference type="ARBA" id="ARBA00022491"/>
    </source>
</evidence>
<dbReference type="eggNOG" id="COG0789">
    <property type="taxonomic scope" value="Bacteria"/>
</dbReference>
<name>M7CUY2_9GAMM</name>
<dbReference type="PROSITE" id="PS50937">
    <property type="entry name" value="HTH_MERR_2"/>
    <property type="match status" value="1"/>
</dbReference>
<dbReference type="RefSeq" id="WP_008937828.1">
    <property type="nucleotide sequence ID" value="NZ_APAT01000009.1"/>
</dbReference>
<evidence type="ECO:0000256" key="6">
    <source>
        <dbReference type="ARBA" id="ARBA00023015"/>
    </source>
</evidence>
<keyword evidence="5" id="KW-0476">Mercury</keyword>
<dbReference type="AlphaFoldDB" id="M7CUY2"/>
<dbReference type="InterPro" id="IPR015358">
    <property type="entry name" value="Tscrpt_reg_MerR_DNA-bd"/>
</dbReference>
<keyword evidence="8" id="KW-0010">Activator</keyword>
<evidence type="ECO:0000256" key="4">
    <source>
        <dbReference type="ARBA" id="ARBA00022723"/>
    </source>
</evidence>
<evidence type="ECO:0000256" key="10">
    <source>
        <dbReference type="ARBA" id="ARBA00024874"/>
    </source>
</evidence>
<evidence type="ECO:0000259" key="11">
    <source>
        <dbReference type="PROSITE" id="PS50937"/>
    </source>
</evidence>
<protein>
    <recommendedName>
        <fullName evidence="1">Mercuric resistance operon regulatory protein</fullName>
    </recommendedName>
</protein>
<keyword evidence="13" id="KW-1185">Reference proteome</keyword>
<keyword evidence="9" id="KW-0804">Transcription</keyword>
<accession>M7CUY2</accession>
<dbReference type="Proteomes" id="UP000011960">
    <property type="component" value="Unassembled WGS sequence"/>
</dbReference>
<dbReference type="SMART" id="SM00422">
    <property type="entry name" value="HTH_MERR"/>
    <property type="match status" value="1"/>
</dbReference>
<sequence>MTNNMMTIGTLAKIADMHVETIRYYQRRGLVAVPAKPYGGIRRYDETALARLHFIRSAQWLGFSLDEISELLELEDGTHCDEARALAEQKLKDVRQKIASLKQMEFTLDNLVKRCRCSEDPQQCPIIHSLHGKLGLPARRVEHGVQEESQ</sequence>
<dbReference type="PATRIC" id="fig|1288826.3.peg.645"/>
<dbReference type="SUPFAM" id="SSF46955">
    <property type="entry name" value="Putative DNA-binding domain"/>
    <property type="match status" value="1"/>
</dbReference>
<dbReference type="PANTHER" id="PTHR30204">
    <property type="entry name" value="REDOX-CYCLING DRUG-SENSING TRANSCRIPTIONAL ACTIVATOR SOXR"/>
    <property type="match status" value="1"/>
</dbReference>
<feature type="domain" description="HTH merR-type" evidence="11">
    <location>
        <begin position="5"/>
        <end position="74"/>
    </location>
</feature>
<evidence type="ECO:0000256" key="9">
    <source>
        <dbReference type="ARBA" id="ARBA00023163"/>
    </source>
</evidence>
<keyword evidence="7" id="KW-0238">DNA-binding</keyword>
<dbReference type="GO" id="GO:0003677">
    <property type="term" value="F:DNA binding"/>
    <property type="evidence" value="ECO:0007669"/>
    <property type="project" value="UniProtKB-KW"/>
</dbReference>
<dbReference type="InterPro" id="IPR047057">
    <property type="entry name" value="MerR_fam"/>
</dbReference>
<evidence type="ECO:0000313" key="13">
    <source>
        <dbReference type="Proteomes" id="UP000011960"/>
    </source>
</evidence>
<keyword evidence="6" id="KW-0805">Transcription regulation</keyword>
<keyword evidence="4" id="KW-0479">Metal-binding</keyword>
<dbReference type="CDD" id="cd04783">
    <property type="entry name" value="HTH_MerR1"/>
    <property type="match status" value="1"/>
</dbReference>
<dbReference type="Gene3D" id="1.10.1660.10">
    <property type="match status" value="1"/>
</dbReference>
<evidence type="ECO:0000256" key="8">
    <source>
        <dbReference type="ARBA" id="ARBA00023159"/>
    </source>
</evidence>
<reference evidence="12 13" key="1">
    <citation type="journal article" date="2013" name="Genome Announc.">
        <title>Genome Sequence of Hydrothermal Arsenic-Respiring Bacterium Marinobacter santoriniensis NKSG1T.</title>
        <authorList>
            <person name="Handley K.M."/>
            <person name="Upton M."/>
            <person name="Beatson S.A."/>
            <person name="Hery M."/>
            <person name="Lloyd J.R."/>
        </authorList>
    </citation>
    <scope>NUCLEOTIDE SEQUENCE [LARGE SCALE GENOMIC DNA]</scope>
    <source>
        <strain evidence="12 13">NKSG1</strain>
    </source>
</reference>
<dbReference type="GO" id="GO:0046689">
    <property type="term" value="P:response to mercury ion"/>
    <property type="evidence" value="ECO:0007669"/>
    <property type="project" value="UniProtKB-KW"/>
</dbReference>
<dbReference type="EMBL" id="APAT01000009">
    <property type="protein sequence ID" value="EMP56914.1"/>
    <property type="molecule type" value="Genomic_DNA"/>
</dbReference>
<organism evidence="12 13">
    <name type="scientific">Marinobacter santoriniensis NKSG1</name>
    <dbReference type="NCBI Taxonomy" id="1288826"/>
    <lineage>
        <taxon>Bacteria</taxon>
        <taxon>Pseudomonadati</taxon>
        <taxon>Pseudomonadota</taxon>
        <taxon>Gammaproteobacteria</taxon>
        <taxon>Pseudomonadales</taxon>
        <taxon>Marinobacteraceae</taxon>
        <taxon>Marinobacter</taxon>
    </lineage>
</organism>
<evidence type="ECO:0000256" key="5">
    <source>
        <dbReference type="ARBA" id="ARBA00022914"/>
    </source>
</evidence>
<dbReference type="InterPro" id="IPR000551">
    <property type="entry name" value="MerR-type_HTH_dom"/>
</dbReference>
<dbReference type="STRING" id="1288826.MSNKSG1_03355"/>
<dbReference type="InterPro" id="IPR011794">
    <property type="entry name" value="MerR"/>
</dbReference>
<dbReference type="GO" id="GO:0045340">
    <property type="term" value="F:mercury ion binding"/>
    <property type="evidence" value="ECO:0007669"/>
    <property type="project" value="InterPro"/>
</dbReference>
<dbReference type="PRINTS" id="PR00040">
    <property type="entry name" value="HTHMERR"/>
</dbReference>